<feature type="compositionally biased region" description="Low complexity" evidence="1">
    <location>
        <begin position="73"/>
        <end position="94"/>
    </location>
</feature>
<gene>
    <name evidence="2" type="ORF">HMPREF1549_03405</name>
</gene>
<sequence length="151" mass="15277">MMALYRGGRPGSSRRVWLVPVRRSGMDHRAVARIVLALARQMAAEADEAVEPAADDEVVSSDAGACLKRESGTSDVSAAGSDDAAAPWAGAHSGQSARGVASVGRCAANEPVSALPGSGLAGRCAHQRHDGAHRSPHENAAASSFTPGGAP</sequence>
<protein>
    <submittedName>
        <fullName evidence="2">Uncharacterized protein</fullName>
    </submittedName>
</protein>
<evidence type="ECO:0000256" key="1">
    <source>
        <dbReference type="SAM" id="MobiDB-lite"/>
    </source>
</evidence>
<dbReference type="EMBL" id="AWSD01000422">
    <property type="protein sequence ID" value="ERH14874.1"/>
    <property type="molecule type" value="Genomic_DNA"/>
</dbReference>
<comment type="caution">
    <text evidence="2">The sequence shown here is derived from an EMBL/GenBank/DDBJ whole genome shotgun (WGS) entry which is preliminary data.</text>
</comment>
<feature type="compositionally biased region" description="Polar residues" evidence="1">
    <location>
        <begin position="141"/>
        <end position="151"/>
    </location>
</feature>
<dbReference type="HOGENOM" id="CLU_1599205_0_0_11"/>
<feature type="region of interest" description="Disordered" evidence="1">
    <location>
        <begin position="69"/>
        <end position="151"/>
    </location>
</feature>
<organism evidence="2 3">
    <name type="scientific">Actinomyces johnsonii F0510</name>
    <dbReference type="NCBI Taxonomy" id="1227262"/>
    <lineage>
        <taxon>Bacteria</taxon>
        <taxon>Bacillati</taxon>
        <taxon>Actinomycetota</taxon>
        <taxon>Actinomycetes</taxon>
        <taxon>Actinomycetales</taxon>
        <taxon>Actinomycetaceae</taxon>
        <taxon>Actinomyces</taxon>
    </lineage>
</organism>
<accession>U1PXV5</accession>
<name>U1PXV5_9ACTO</name>
<evidence type="ECO:0000313" key="3">
    <source>
        <dbReference type="Proteomes" id="UP000016498"/>
    </source>
</evidence>
<evidence type="ECO:0000313" key="2">
    <source>
        <dbReference type="EMBL" id="ERH14874.1"/>
    </source>
</evidence>
<feature type="compositionally biased region" description="Basic and acidic residues" evidence="1">
    <location>
        <begin position="127"/>
        <end position="137"/>
    </location>
</feature>
<dbReference type="AlphaFoldDB" id="U1PXV5"/>
<dbReference type="Proteomes" id="UP000016498">
    <property type="component" value="Unassembled WGS sequence"/>
</dbReference>
<proteinExistence type="predicted"/>
<reference evidence="2 3" key="1">
    <citation type="submission" date="2013-06" db="EMBL/GenBank/DDBJ databases">
        <authorList>
            <person name="Weinstock G."/>
            <person name="Sodergren E."/>
            <person name="Lobos E.A."/>
            <person name="Fulton L."/>
            <person name="Fulton R."/>
            <person name="Courtney L."/>
            <person name="Fronick C."/>
            <person name="O'Laughlin M."/>
            <person name="Godfrey J."/>
            <person name="Wilson R.M."/>
            <person name="Miner T."/>
            <person name="Farmer C."/>
            <person name="Delehaunty K."/>
            <person name="Cordes M."/>
            <person name="Minx P."/>
            <person name="Tomlinson C."/>
            <person name="Chen J."/>
            <person name="Wollam A."/>
            <person name="Pepin K.H."/>
            <person name="Bhonagiri V."/>
            <person name="Zhang X."/>
            <person name="Warren W."/>
            <person name="Mitreva M."/>
            <person name="Mardis E.R."/>
            <person name="Wilson R.K."/>
        </authorList>
    </citation>
    <scope>NUCLEOTIDE SEQUENCE [LARGE SCALE GENOMIC DNA]</scope>
    <source>
        <strain evidence="2 3">F0510</strain>
    </source>
</reference>